<proteinExistence type="predicted"/>
<dbReference type="PANTHER" id="PTHR13847:SF281">
    <property type="entry name" value="FAD DEPENDENT OXIDOREDUCTASE DOMAIN-CONTAINING PROTEIN"/>
    <property type="match status" value="1"/>
</dbReference>
<protein>
    <submittedName>
        <fullName evidence="2">FAD-binding oxidoreductase</fullName>
    </submittedName>
</protein>
<dbReference type="InterPro" id="IPR006076">
    <property type="entry name" value="FAD-dep_OxRdtase"/>
</dbReference>
<feature type="domain" description="FAD dependent oxidoreductase" evidence="1">
    <location>
        <begin position="34"/>
        <end position="391"/>
    </location>
</feature>
<dbReference type="RefSeq" id="WP_149750328.1">
    <property type="nucleotide sequence ID" value="NZ_VUJW01000003.1"/>
</dbReference>
<evidence type="ECO:0000259" key="1">
    <source>
        <dbReference type="Pfam" id="PF01266"/>
    </source>
</evidence>
<gene>
    <name evidence="2" type="ORF">F0U47_10550</name>
</gene>
<organism evidence="2 3">
    <name type="scientific">Nocardioides antri</name>
    <dbReference type="NCBI Taxonomy" id="2607659"/>
    <lineage>
        <taxon>Bacteria</taxon>
        <taxon>Bacillati</taxon>
        <taxon>Actinomycetota</taxon>
        <taxon>Actinomycetes</taxon>
        <taxon>Propionibacteriales</taxon>
        <taxon>Nocardioidaceae</taxon>
        <taxon>Nocardioides</taxon>
    </lineage>
</organism>
<comment type="caution">
    <text evidence="2">The sequence shown here is derived from an EMBL/GenBank/DDBJ whole genome shotgun (WGS) entry which is preliminary data.</text>
</comment>
<reference evidence="2 3" key="1">
    <citation type="submission" date="2019-09" db="EMBL/GenBank/DDBJ databases">
        <title>Nocardioides panacisoli sp. nov., isolated from the soil of a ginseng field.</title>
        <authorList>
            <person name="Cho C."/>
        </authorList>
    </citation>
    <scope>NUCLEOTIDE SEQUENCE [LARGE SCALE GENOMIC DNA]</scope>
    <source>
        <strain evidence="2 3">BN140041</strain>
    </source>
</reference>
<dbReference type="PANTHER" id="PTHR13847">
    <property type="entry name" value="SARCOSINE DEHYDROGENASE-RELATED"/>
    <property type="match status" value="1"/>
</dbReference>
<dbReference type="Gene3D" id="3.50.50.60">
    <property type="entry name" value="FAD/NAD(P)-binding domain"/>
    <property type="match status" value="1"/>
</dbReference>
<dbReference type="EMBL" id="VUJW01000003">
    <property type="protein sequence ID" value="KAA1427851.1"/>
    <property type="molecule type" value="Genomic_DNA"/>
</dbReference>
<keyword evidence="3" id="KW-1185">Reference proteome</keyword>
<dbReference type="Proteomes" id="UP000324351">
    <property type="component" value="Unassembled WGS sequence"/>
</dbReference>
<dbReference type="AlphaFoldDB" id="A0A5B1M512"/>
<name>A0A5B1M512_9ACTN</name>
<accession>A0A5B1M512</accession>
<dbReference type="Gene3D" id="3.30.9.10">
    <property type="entry name" value="D-Amino Acid Oxidase, subunit A, domain 2"/>
    <property type="match status" value="1"/>
</dbReference>
<evidence type="ECO:0000313" key="3">
    <source>
        <dbReference type="Proteomes" id="UP000324351"/>
    </source>
</evidence>
<dbReference type="Pfam" id="PF01266">
    <property type="entry name" value="DAO"/>
    <property type="match status" value="1"/>
</dbReference>
<dbReference type="InterPro" id="IPR036188">
    <property type="entry name" value="FAD/NAD-bd_sf"/>
</dbReference>
<evidence type="ECO:0000313" key="2">
    <source>
        <dbReference type="EMBL" id="KAA1427851.1"/>
    </source>
</evidence>
<dbReference type="SUPFAM" id="SSF51905">
    <property type="entry name" value="FAD/NAD(P)-binding domain"/>
    <property type="match status" value="1"/>
</dbReference>
<dbReference type="GO" id="GO:0005737">
    <property type="term" value="C:cytoplasm"/>
    <property type="evidence" value="ECO:0007669"/>
    <property type="project" value="TreeGrafter"/>
</dbReference>
<sequence>MKQDMTKIKLHTFSGWIDPPTDLQPAVSGEVTCDIAVIGGGVGGMGTALRLAERGQDVAVIEAEFCGYGSSSRNGGHISGAPGGDLRMLKLFYPKQMKGMVLLADHAAEYLEGKIRDLEIDCDYVPNGLSFGAISPIQMMRVKSCAKILKDAGGRGQVGTAEELGIPRAFVGGMREGVGGMLNPGQLCRGLRGALLASSARVYEQSKVTDVRREGDKVVITTPGGTVIANKVVLSTNAYAGEWDITPKRLSIPAWIIEVETEPIAPERIAALGWTSRTGVLSQHQIMEHFRVTERNTMVFGVRRLERGTSYPLPKDKAPDPGLVQELADAFHTRFPSLADVKVAQAWGGWIAITSSWISLAGKLADNVWYSCCCNGHGLAQAPYIGSLIADNIVDGTMHEDLECIWLDKPKFPPFLMMGKAGLRTIWALDRMGDKFNGHKRRARRAAAAAAAAVSVS</sequence>
<reference evidence="2 3" key="2">
    <citation type="submission" date="2019-09" db="EMBL/GenBank/DDBJ databases">
        <authorList>
            <person name="Jin C."/>
        </authorList>
    </citation>
    <scope>NUCLEOTIDE SEQUENCE [LARGE SCALE GENOMIC DNA]</scope>
    <source>
        <strain evidence="2 3">BN140041</strain>
    </source>
</reference>